<proteinExistence type="predicted"/>
<reference evidence="1 2" key="1">
    <citation type="submission" date="2016-10" db="EMBL/GenBank/DDBJ databases">
        <title>Draft Genome Sequence of Rhizobacteria Flavobacterium johnsoniae CI04.</title>
        <authorList>
            <person name="Bravo J.I."/>
            <person name="Lozano G.L."/>
            <person name="Handelsman J."/>
        </authorList>
    </citation>
    <scope>NUCLEOTIDE SEQUENCE [LARGE SCALE GENOMIC DNA]</scope>
    <source>
        <strain evidence="1 2">CI04</strain>
    </source>
</reference>
<dbReference type="OrthoDB" id="790983at2"/>
<comment type="caution">
    <text evidence="1">The sequence shown here is derived from an EMBL/GenBank/DDBJ whole genome shotgun (WGS) entry which is preliminary data.</text>
</comment>
<dbReference type="InterPro" id="IPR018534">
    <property type="entry name" value="Tet_reg_excision_RteC"/>
</dbReference>
<dbReference type="Pfam" id="PF09357">
    <property type="entry name" value="RteC"/>
    <property type="match status" value="1"/>
</dbReference>
<evidence type="ECO:0000313" key="1">
    <source>
        <dbReference type="EMBL" id="OIV40656.1"/>
    </source>
</evidence>
<dbReference type="EMBL" id="MLFK01000009">
    <property type="protein sequence ID" value="OIV40656.1"/>
    <property type="molecule type" value="Genomic_DNA"/>
</dbReference>
<evidence type="ECO:0000313" key="2">
    <source>
        <dbReference type="Proteomes" id="UP000182826"/>
    </source>
</evidence>
<organism evidence="1 2">
    <name type="scientific">Flavobacterium johnsoniae</name>
    <name type="common">Cytophaga johnsonae</name>
    <dbReference type="NCBI Taxonomy" id="986"/>
    <lineage>
        <taxon>Bacteria</taxon>
        <taxon>Pseudomonadati</taxon>
        <taxon>Bacteroidota</taxon>
        <taxon>Flavobacteriia</taxon>
        <taxon>Flavobacteriales</taxon>
        <taxon>Flavobacteriaceae</taxon>
        <taxon>Flavobacterium</taxon>
    </lineage>
</organism>
<accession>A0A1J7CGH2</accession>
<dbReference type="AlphaFoldDB" id="A0A1J7CGH2"/>
<dbReference type="Proteomes" id="UP000182826">
    <property type="component" value="Unassembled WGS sequence"/>
</dbReference>
<sequence>MIRSTCENALQVIRKAEQEFSLDPEHIIEKSYHMTTVLRSLLCTVKKIVLEKGFSDENEEINFFKIIKPQILGKLIFYNKVFRIEASCPVVTGKMHHKYFSNELNLLKQEYKEHFYNTDFYRYYRTGRTEWDHHFFCRGKIDLHEGVNSFVFEIDTQFSTYYDYKVARIIANELLNSYLVSKIEPDTQQSTIFSDGNVANRDFFWTDSKNALIELIYALHASGSISHGKAGIRKISMVFQLLFRIQLGDVHHAYHRMKDRADSKSIFLDQLKLSLKQHMEKEV</sequence>
<gene>
    <name evidence="1" type="ORF">BKM63_17495</name>
</gene>
<keyword evidence="2" id="KW-1185">Reference proteome</keyword>
<protein>
    <submittedName>
        <fullName evidence="1">Tetracycline regulation of excision, RteC</fullName>
    </submittedName>
</protein>
<name>A0A1J7CGH2_FLAJO</name>